<dbReference type="InterPro" id="IPR013216">
    <property type="entry name" value="Methyltransf_11"/>
</dbReference>
<accession>A0AB33KYZ4</accession>
<protein>
    <recommendedName>
        <fullName evidence="1">Methyltransferase type 11 domain-containing protein</fullName>
    </recommendedName>
</protein>
<sequence length="98" mass="11298">MSVNTVYFWSNPQKLITEIERVLKPSGICILTYANKEFMKSLPFVGDKFQLFGTKEMETLVSASYLKIDELIHKIEQVTSKTGDSVERTYTLTKLKKE</sequence>
<dbReference type="Gene3D" id="3.40.50.150">
    <property type="entry name" value="Vaccinia Virus protein VP39"/>
    <property type="match status" value="1"/>
</dbReference>
<reference evidence="2" key="1">
    <citation type="submission" date="2024-08" db="EMBL/GenBank/DDBJ databases">
        <title>Whole genome sequence of Tenacibaculum sp. strain pbs-1 associated with black-spot shell disease in Akoya pearl oysters.</title>
        <authorList>
            <person name="Sakatoku A."/>
            <person name="Suzuki T."/>
            <person name="Hatano K."/>
            <person name="Seki M."/>
            <person name="Tanaka D."/>
            <person name="Nakamura S."/>
            <person name="Suzuki N."/>
            <person name="Isshiki T."/>
        </authorList>
    </citation>
    <scope>NUCLEOTIDE SEQUENCE</scope>
    <source>
        <strain evidence="2">Pbs-1</strain>
    </source>
</reference>
<dbReference type="EMBL" id="AP035888">
    <property type="protein sequence ID" value="BFP66927.1"/>
    <property type="molecule type" value="Genomic_DNA"/>
</dbReference>
<evidence type="ECO:0000313" key="2">
    <source>
        <dbReference type="EMBL" id="BFP66927.1"/>
    </source>
</evidence>
<dbReference type="SUPFAM" id="SSF53335">
    <property type="entry name" value="S-adenosyl-L-methionine-dependent methyltransferases"/>
    <property type="match status" value="1"/>
</dbReference>
<gene>
    <name evidence="2" type="ORF">Pbs1_02700</name>
</gene>
<evidence type="ECO:0000259" key="1">
    <source>
        <dbReference type="Pfam" id="PF08241"/>
    </source>
</evidence>
<name>A0AB33KYZ4_9FLAO</name>
<dbReference type="GO" id="GO:0008757">
    <property type="term" value="F:S-adenosylmethionine-dependent methyltransferase activity"/>
    <property type="evidence" value="ECO:0007669"/>
    <property type="project" value="InterPro"/>
</dbReference>
<organism evidence="2">
    <name type="scientific">Tenacibaculum sp. Pbs-1</name>
    <dbReference type="NCBI Taxonomy" id="3238748"/>
    <lineage>
        <taxon>Bacteria</taxon>
        <taxon>Pseudomonadati</taxon>
        <taxon>Bacteroidota</taxon>
        <taxon>Flavobacteriia</taxon>
        <taxon>Flavobacteriales</taxon>
        <taxon>Flavobacteriaceae</taxon>
        <taxon>Tenacibaculum</taxon>
    </lineage>
</organism>
<dbReference type="Pfam" id="PF08241">
    <property type="entry name" value="Methyltransf_11"/>
    <property type="match status" value="1"/>
</dbReference>
<dbReference type="AlphaFoldDB" id="A0AB33KYZ4"/>
<proteinExistence type="predicted"/>
<feature type="domain" description="Methyltransferase type 11" evidence="1">
    <location>
        <begin position="2"/>
        <end position="31"/>
    </location>
</feature>
<dbReference type="InterPro" id="IPR029063">
    <property type="entry name" value="SAM-dependent_MTases_sf"/>
</dbReference>